<dbReference type="GO" id="GO:0016491">
    <property type="term" value="F:oxidoreductase activity"/>
    <property type="evidence" value="ECO:0007669"/>
    <property type="project" value="InterPro"/>
</dbReference>
<dbReference type="Proteomes" id="UP001301769">
    <property type="component" value="Unassembled WGS sequence"/>
</dbReference>
<dbReference type="PANTHER" id="PTHR10742">
    <property type="entry name" value="FLAVIN MONOAMINE OXIDASE"/>
    <property type="match status" value="1"/>
</dbReference>
<evidence type="ECO:0000313" key="2">
    <source>
        <dbReference type="EMBL" id="KAK4207531.1"/>
    </source>
</evidence>
<reference evidence="2" key="1">
    <citation type="journal article" date="2023" name="Mol. Phylogenet. Evol.">
        <title>Genome-scale phylogeny and comparative genomics of the fungal order Sordariales.</title>
        <authorList>
            <person name="Hensen N."/>
            <person name="Bonometti L."/>
            <person name="Westerberg I."/>
            <person name="Brannstrom I.O."/>
            <person name="Guillou S."/>
            <person name="Cros-Aarteil S."/>
            <person name="Calhoun S."/>
            <person name="Haridas S."/>
            <person name="Kuo A."/>
            <person name="Mondo S."/>
            <person name="Pangilinan J."/>
            <person name="Riley R."/>
            <person name="LaButti K."/>
            <person name="Andreopoulos B."/>
            <person name="Lipzen A."/>
            <person name="Chen C."/>
            <person name="Yan M."/>
            <person name="Daum C."/>
            <person name="Ng V."/>
            <person name="Clum A."/>
            <person name="Steindorff A."/>
            <person name="Ohm R.A."/>
            <person name="Martin F."/>
            <person name="Silar P."/>
            <person name="Natvig D.O."/>
            <person name="Lalanne C."/>
            <person name="Gautier V."/>
            <person name="Ament-Velasquez S.L."/>
            <person name="Kruys A."/>
            <person name="Hutchinson M.I."/>
            <person name="Powell A.J."/>
            <person name="Barry K."/>
            <person name="Miller A.N."/>
            <person name="Grigoriev I.V."/>
            <person name="Debuchy R."/>
            <person name="Gladieux P."/>
            <person name="Hiltunen Thoren M."/>
            <person name="Johannesson H."/>
        </authorList>
    </citation>
    <scope>NUCLEOTIDE SEQUENCE</scope>
    <source>
        <strain evidence="2">PSN293</strain>
    </source>
</reference>
<dbReference type="InterPro" id="IPR002937">
    <property type="entry name" value="Amino_oxidase"/>
</dbReference>
<dbReference type="SUPFAM" id="SSF51905">
    <property type="entry name" value="FAD/NAD(P)-binding domain"/>
    <property type="match status" value="1"/>
</dbReference>
<dbReference type="GO" id="GO:0003682">
    <property type="term" value="F:chromatin binding"/>
    <property type="evidence" value="ECO:0007669"/>
    <property type="project" value="TreeGrafter"/>
</dbReference>
<name>A0AAN7AZV3_9PEZI</name>
<sequence length="519" mass="56578">MGNSWSDPIMNSATHDGNGPTVCIVGAGVSGLRAAALLLAAGFRVTILEARSRIGGRIHQSSSFGLPLDMGASWIHGTEGNPIVTLAEKAKASTVACSAVYSICDSNGKWLDRKVAWRLYEEVWDILEDAMVKSKNEASSLPDSAKLMDFYRAQVQEQRSAKDDPERYSTLMLSIVEMWGAFMGDECERQSLKNIWLEAGLEGDNLLVASTYSQILKELVVPLQDKLTLHLNCEVTKITTVESSTKTSNRVEIEAAGSSGFKASFDDVIVTAPLGWLKRNESVFSPPPALKISAAIHSIGYGNLDKVFIKFPRAFWNDPNANGSIPTAASGTATNPSFPIESLFLRPEYAADTNPAQWRTEIISFSGLPPPYSQPVIMFFIYGQWGRHITGLVRGMEQTSEEYYRILNTNLKPYYSKLPNYDPSAAECQPVAFMSTDWQGDRFSGYGSFANQPVGSGDCAAHFETLREGMGKERGIWFAGEHTSPLGGLGTVTGAYWSGEEAAKRVAAHHGLTVVVDGQ</sequence>
<dbReference type="InterPro" id="IPR036188">
    <property type="entry name" value="FAD/NAD-bd_sf"/>
</dbReference>
<dbReference type="GO" id="GO:0050660">
    <property type="term" value="F:flavin adenine dinucleotide binding"/>
    <property type="evidence" value="ECO:0007669"/>
    <property type="project" value="TreeGrafter"/>
</dbReference>
<feature type="domain" description="Amine oxidase" evidence="1">
    <location>
        <begin position="29"/>
        <end position="506"/>
    </location>
</feature>
<dbReference type="PANTHER" id="PTHR10742:SF414">
    <property type="entry name" value="CONTAINING AMINE OXIDASE, PUTATIVE (AFU_ORTHOLOGUE AFUA_3G12150)-RELATED"/>
    <property type="match status" value="1"/>
</dbReference>
<dbReference type="EMBL" id="MU858289">
    <property type="protein sequence ID" value="KAK4207531.1"/>
    <property type="molecule type" value="Genomic_DNA"/>
</dbReference>
<accession>A0AAN7AZV3</accession>
<dbReference type="GO" id="GO:0006338">
    <property type="term" value="P:chromatin remodeling"/>
    <property type="evidence" value="ECO:0007669"/>
    <property type="project" value="TreeGrafter"/>
</dbReference>
<comment type="caution">
    <text evidence="2">The sequence shown here is derived from an EMBL/GenBank/DDBJ whole genome shotgun (WGS) entry which is preliminary data.</text>
</comment>
<gene>
    <name evidence="2" type="ORF">QBC37DRAFT_433322</name>
</gene>
<dbReference type="Gene3D" id="3.50.50.60">
    <property type="entry name" value="FAD/NAD(P)-binding domain"/>
    <property type="match status" value="1"/>
</dbReference>
<keyword evidence="3" id="KW-1185">Reference proteome</keyword>
<organism evidence="2 3">
    <name type="scientific">Rhypophila decipiens</name>
    <dbReference type="NCBI Taxonomy" id="261697"/>
    <lineage>
        <taxon>Eukaryota</taxon>
        <taxon>Fungi</taxon>
        <taxon>Dikarya</taxon>
        <taxon>Ascomycota</taxon>
        <taxon>Pezizomycotina</taxon>
        <taxon>Sordariomycetes</taxon>
        <taxon>Sordariomycetidae</taxon>
        <taxon>Sordariales</taxon>
        <taxon>Naviculisporaceae</taxon>
        <taxon>Rhypophila</taxon>
    </lineage>
</organism>
<dbReference type="Pfam" id="PF01593">
    <property type="entry name" value="Amino_oxidase"/>
    <property type="match status" value="1"/>
</dbReference>
<dbReference type="InterPro" id="IPR050281">
    <property type="entry name" value="Flavin_monoamine_oxidase"/>
</dbReference>
<reference evidence="2" key="2">
    <citation type="submission" date="2023-05" db="EMBL/GenBank/DDBJ databases">
        <authorList>
            <consortium name="Lawrence Berkeley National Laboratory"/>
            <person name="Steindorff A."/>
            <person name="Hensen N."/>
            <person name="Bonometti L."/>
            <person name="Westerberg I."/>
            <person name="Brannstrom I.O."/>
            <person name="Guillou S."/>
            <person name="Cros-Aarteil S."/>
            <person name="Calhoun S."/>
            <person name="Haridas S."/>
            <person name="Kuo A."/>
            <person name="Mondo S."/>
            <person name="Pangilinan J."/>
            <person name="Riley R."/>
            <person name="Labutti K."/>
            <person name="Andreopoulos B."/>
            <person name="Lipzen A."/>
            <person name="Chen C."/>
            <person name="Yanf M."/>
            <person name="Daum C."/>
            <person name="Ng V."/>
            <person name="Clum A."/>
            <person name="Ohm R."/>
            <person name="Martin F."/>
            <person name="Silar P."/>
            <person name="Natvig D."/>
            <person name="Lalanne C."/>
            <person name="Gautier V."/>
            <person name="Ament-Velasquez S.L."/>
            <person name="Kruys A."/>
            <person name="Hutchinson M.I."/>
            <person name="Powell A.J."/>
            <person name="Barry K."/>
            <person name="Miller A.N."/>
            <person name="Grigoriev I.V."/>
            <person name="Debuchy R."/>
            <person name="Gladieux P."/>
            <person name="Thoren M.H."/>
            <person name="Johannesson H."/>
        </authorList>
    </citation>
    <scope>NUCLEOTIDE SEQUENCE</scope>
    <source>
        <strain evidence="2">PSN293</strain>
    </source>
</reference>
<dbReference type="Gene3D" id="3.90.660.10">
    <property type="match status" value="1"/>
</dbReference>
<proteinExistence type="predicted"/>
<dbReference type="AlphaFoldDB" id="A0AAN7AZV3"/>
<evidence type="ECO:0000259" key="1">
    <source>
        <dbReference type="Pfam" id="PF01593"/>
    </source>
</evidence>
<evidence type="ECO:0000313" key="3">
    <source>
        <dbReference type="Proteomes" id="UP001301769"/>
    </source>
</evidence>
<protein>
    <submittedName>
        <fullName evidence="2">Amine oxidase</fullName>
    </submittedName>
</protein>
<dbReference type="SUPFAM" id="SSF54373">
    <property type="entry name" value="FAD-linked reductases, C-terminal domain"/>
    <property type="match status" value="1"/>
</dbReference>